<evidence type="ECO:0000256" key="2">
    <source>
        <dbReference type="ARBA" id="ARBA00023134"/>
    </source>
</evidence>
<evidence type="ECO:0000313" key="6">
    <source>
        <dbReference type="Proteomes" id="UP000663699"/>
    </source>
</evidence>
<dbReference type="Gene3D" id="3.40.50.300">
    <property type="entry name" value="P-loop containing nucleotide triphosphate hydrolases"/>
    <property type="match status" value="2"/>
</dbReference>
<dbReference type="GO" id="GO:0003924">
    <property type="term" value="F:GTPase activity"/>
    <property type="evidence" value="ECO:0007669"/>
    <property type="project" value="InterPro"/>
</dbReference>
<dbReference type="GO" id="GO:0005525">
    <property type="term" value="F:GTP binding"/>
    <property type="evidence" value="ECO:0007669"/>
    <property type="project" value="UniProtKB-KW"/>
</dbReference>
<dbReference type="InterPro" id="IPR024156">
    <property type="entry name" value="Small_GTPase_ARF"/>
</dbReference>
<gene>
    <name evidence="5" type="ORF">MERGE_001046</name>
</gene>
<dbReference type="PANTHER" id="PTHR45909:SF1">
    <property type="entry name" value="ADP-RIBOSYLATION FACTOR-RELATED PROTEIN 1"/>
    <property type="match status" value="1"/>
</dbReference>
<evidence type="ECO:0000256" key="1">
    <source>
        <dbReference type="ARBA" id="ARBA00022741"/>
    </source>
</evidence>
<dbReference type="GO" id="GO:0006886">
    <property type="term" value="P:intracellular protein transport"/>
    <property type="evidence" value="ECO:0007669"/>
    <property type="project" value="TreeGrafter"/>
</dbReference>
<dbReference type="SMART" id="SM00177">
    <property type="entry name" value="ARF"/>
    <property type="match status" value="1"/>
</dbReference>
<keyword evidence="2 3" id="KW-0342">GTP-binding</keyword>
<dbReference type="PANTHER" id="PTHR45909">
    <property type="entry name" value="ADP-RIBOSYLATION FACTOR-RELATED PROTEIN 1"/>
    <property type="match status" value="1"/>
</dbReference>
<dbReference type="AlphaFoldDB" id="A0A899G3F2"/>
<feature type="binding site" evidence="4">
    <location>
        <position position="55"/>
    </location>
    <ligand>
        <name>Mg(2+)</name>
        <dbReference type="ChEBI" id="CHEBI:18420"/>
    </ligand>
</feature>
<dbReference type="Proteomes" id="UP000663699">
    <property type="component" value="Chromosome 13"/>
</dbReference>
<dbReference type="OrthoDB" id="414781at2759"/>
<sequence>MYTLIKELYVRWNQKSCYSILILGPESAGKTTFLEKVKCTYSNTYIFSTNNVIPTVGQNIGRVTVGKTKIQLWDLGGRPSLRSLWGIPILILANKQDLDGSIAIEEIKMVFNNVTEKLKECKSHIIPASAINGTGVQEAIEWLKNQMEQNTSIRKPIYY</sequence>
<keyword evidence="6" id="KW-1185">Reference proteome</keyword>
<protein>
    <recommendedName>
        <fullName evidence="7">Small GTP-binding protein domain</fullName>
    </recommendedName>
</protein>
<dbReference type="InterPro" id="IPR006689">
    <property type="entry name" value="Small_GTPase_ARF/SAR"/>
</dbReference>
<dbReference type="GO" id="GO:0005794">
    <property type="term" value="C:Golgi apparatus"/>
    <property type="evidence" value="ECO:0007669"/>
    <property type="project" value="TreeGrafter"/>
</dbReference>
<feature type="binding site" evidence="3">
    <location>
        <begin position="24"/>
        <end position="31"/>
    </location>
    <ligand>
        <name>GTP</name>
        <dbReference type="ChEBI" id="CHEBI:37565"/>
    </ligand>
</feature>
<dbReference type="EMBL" id="CP054544">
    <property type="protein sequence ID" value="QSL66662.1"/>
    <property type="molecule type" value="Genomic_DNA"/>
</dbReference>
<evidence type="ECO:0000313" key="5">
    <source>
        <dbReference type="EMBL" id="QSL66662.1"/>
    </source>
</evidence>
<dbReference type="GO" id="GO:0034067">
    <property type="term" value="P:protein localization to Golgi apparatus"/>
    <property type="evidence" value="ECO:0007669"/>
    <property type="project" value="TreeGrafter"/>
</dbReference>
<name>A0A899G3F2_9ASCO</name>
<evidence type="ECO:0008006" key="7">
    <source>
        <dbReference type="Google" id="ProtNLM"/>
    </source>
</evidence>
<feature type="binding site" evidence="4">
    <location>
        <position position="31"/>
    </location>
    <ligand>
        <name>Mg(2+)</name>
        <dbReference type="ChEBI" id="CHEBI:18420"/>
    </ligand>
</feature>
<dbReference type="GO" id="GO:0043001">
    <property type="term" value="P:Golgi to plasma membrane protein transport"/>
    <property type="evidence" value="ECO:0007669"/>
    <property type="project" value="TreeGrafter"/>
</dbReference>
<keyword evidence="1 3" id="KW-0547">Nucleotide-binding</keyword>
<proteinExistence type="predicted"/>
<keyword evidence="4" id="KW-0460">Magnesium</keyword>
<feature type="binding site" evidence="3">
    <location>
        <position position="77"/>
    </location>
    <ligand>
        <name>GTP</name>
        <dbReference type="ChEBI" id="CHEBI:37565"/>
    </ligand>
</feature>
<dbReference type="SUPFAM" id="SSF52540">
    <property type="entry name" value="P-loop containing nucleoside triphosphate hydrolases"/>
    <property type="match status" value="1"/>
</dbReference>
<evidence type="ECO:0000256" key="3">
    <source>
        <dbReference type="PIRSR" id="PIRSR606689-1"/>
    </source>
</evidence>
<dbReference type="GO" id="GO:0046872">
    <property type="term" value="F:metal ion binding"/>
    <property type="evidence" value="ECO:0007669"/>
    <property type="project" value="UniProtKB-KW"/>
</dbReference>
<dbReference type="Pfam" id="PF00025">
    <property type="entry name" value="Arf"/>
    <property type="match status" value="2"/>
</dbReference>
<evidence type="ECO:0000256" key="4">
    <source>
        <dbReference type="PIRSR" id="PIRSR606689-2"/>
    </source>
</evidence>
<organism evidence="5 6">
    <name type="scientific">Pneumocystis wakefieldiae</name>
    <dbReference type="NCBI Taxonomy" id="38082"/>
    <lineage>
        <taxon>Eukaryota</taxon>
        <taxon>Fungi</taxon>
        <taxon>Dikarya</taxon>
        <taxon>Ascomycota</taxon>
        <taxon>Taphrinomycotina</taxon>
        <taxon>Pneumocystomycetes</taxon>
        <taxon>Pneumocystaceae</taxon>
        <taxon>Pneumocystis</taxon>
    </lineage>
</organism>
<keyword evidence="4" id="KW-0479">Metal-binding</keyword>
<accession>A0A899G3F2</accession>
<reference evidence="5" key="1">
    <citation type="submission" date="2020-06" db="EMBL/GenBank/DDBJ databases">
        <title>Genomes of multiple members of Pneumocystis genus reveal paths to human pathogen Pneumocystis jirovecii.</title>
        <authorList>
            <person name="Cisse O.H."/>
            <person name="Ma L."/>
            <person name="Dekker J."/>
            <person name="Khil P."/>
            <person name="Jo J."/>
            <person name="Brenchley J."/>
            <person name="Blair R."/>
            <person name="Pahar B."/>
            <person name="Chabe M."/>
            <person name="Van Rompay K.A."/>
            <person name="Keesler R."/>
            <person name="Sukura A."/>
            <person name="Hirsch V."/>
            <person name="Kutty G."/>
            <person name="Liu Y."/>
            <person name="Peng L."/>
            <person name="Chen J."/>
            <person name="Song J."/>
            <person name="Weissenbacher-Lang C."/>
            <person name="Xu J."/>
            <person name="Upham N.S."/>
            <person name="Stajich J.E."/>
            <person name="Cuomo C.A."/>
            <person name="Cushion M.T."/>
            <person name="Kovacs J.A."/>
        </authorList>
    </citation>
    <scope>NUCLEOTIDE SEQUENCE</scope>
    <source>
        <strain evidence="5">2A</strain>
    </source>
</reference>
<dbReference type="InterPro" id="IPR027417">
    <property type="entry name" value="P-loop_NTPase"/>
</dbReference>